<dbReference type="InterPro" id="IPR037138">
    <property type="entry name" value="His_deacetylse_dom_sf"/>
</dbReference>
<gene>
    <name evidence="9" type="ORF">MOQ_000994</name>
</gene>
<dbReference type="EMBL" id="AHKC01004997">
    <property type="protein sequence ID" value="EKF38792.1"/>
    <property type="molecule type" value="Genomic_DNA"/>
</dbReference>
<evidence type="ECO:0000313" key="9">
    <source>
        <dbReference type="EMBL" id="EKF38792.1"/>
    </source>
</evidence>
<comment type="caution">
    <text evidence="9">The sequence shown here is derived from an EMBL/GenBank/DDBJ whole genome shotgun (WGS) entry which is preliminary data.</text>
</comment>
<dbReference type="AlphaFoldDB" id="K2PCK6"/>
<sequence length="392" mass="43183">MAVADIDRPVALIDTSCYSADCNLSALVPQHAMKPYRLLVTMELVKTLGLDRHCQTVVPPLIGIEQLQTYHAKDYISNLGLHSSQSWLWNTEISKVTFSGDCPPVEGIMEHSLSTVSGSLMAAILLNSGKADTVIHWGGGMHHAKCGECSGFCYVNDIVIAIIELLKCYKRVLYVDLDMHHGDGVDEAFCQSNRVFTLSLHKFGESFFPGTGHPRDVGFGNGRHCTMNLALWDGIDDFFYTTIFEHALSSIVKRYVPDVVVLQCGADSLAGDRLGHFNLSSWGHGKCVEEVKKIGLPMLVLGGGGYTLRNVAKLWAYETSILCGKKLPLNTVIPVQKMPLSGWLFEGSTQLLVAQDEENKPLPGVNVQRAFRMVIEQIDKQCPNISFPCLII</sequence>
<proteinExistence type="inferred from homology"/>
<feature type="binding site" evidence="7">
    <location>
        <position position="267"/>
    </location>
    <ligand>
        <name>a divalent metal cation</name>
        <dbReference type="ChEBI" id="CHEBI:60240"/>
    </ligand>
</feature>
<dbReference type="Gene3D" id="3.40.800.20">
    <property type="entry name" value="Histone deacetylase domain"/>
    <property type="match status" value="1"/>
</dbReference>
<feature type="domain" description="Histone deacetylase" evidence="8">
    <location>
        <begin position="31"/>
        <end position="321"/>
    </location>
</feature>
<comment type="subcellular location">
    <subcellularLocation>
        <location evidence="4">Nucleus</location>
    </subcellularLocation>
</comment>
<evidence type="ECO:0000313" key="10">
    <source>
        <dbReference type="Proteomes" id="UP000007350"/>
    </source>
</evidence>
<feature type="binding site" evidence="6">
    <location>
        <position position="101"/>
    </location>
    <ligand>
        <name>substrate</name>
    </ligand>
</feature>
<dbReference type="GO" id="GO:0046872">
    <property type="term" value="F:metal ion binding"/>
    <property type="evidence" value="ECO:0007669"/>
    <property type="project" value="UniProtKB-KW"/>
</dbReference>
<feature type="binding site" evidence="7">
    <location>
        <position position="178"/>
    </location>
    <ligand>
        <name>a divalent metal cation</name>
        <dbReference type="ChEBI" id="CHEBI:60240"/>
    </ligand>
</feature>
<dbReference type="PANTHER" id="PTHR10625:SF10">
    <property type="entry name" value="HISTONE DEACETYLASE HDAC1"/>
    <property type="match status" value="1"/>
</dbReference>
<feature type="binding site" evidence="7">
    <location>
        <position position="180"/>
    </location>
    <ligand>
        <name>a divalent metal cation</name>
        <dbReference type="ChEBI" id="CHEBI:60240"/>
    </ligand>
</feature>
<dbReference type="CDD" id="cd09991">
    <property type="entry name" value="HDAC_classI"/>
    <property type="match status" value="1"/>
</dbReference>
<feature type="binding site" evidence="6">
    <location>
        <position position="306"/>
    </location>
    <ligand>
        <name>substrate</name>
    </ligand>
</feature>
<keyword evidence="2 4" id="KW-0378">Hydrolase</keyword>
<dbReference type="FunFam" id="3.40.800.20:FF:000017">
    <property type="entry name" value="Histone deacetylase"/>
    <property type="match status" value="1"/>
</dbReference>
<dbReference type="Proteomes" id="UP000007350">
    <property type="component" value="Unassembled WGS sequence"/>
</dbReference>
<protein>
    <recommendedName>
        <fullName evidence="1 4">Histone deacetylase</fullName>
        <ecNumber evidence="1 4">3.5.1.98</ecNumber>
    </recommendedName>
</protein>
<name>K2PCK6_TRYCR</name>
<evidence type="ECO:0000256" key="1">
    <source>
        <dbReference type="ARBA" id="ARBA00012111"/>
    </source>
</evidence>
<keyword evidence="10" id="KW-1185">Reference proteome</keyword>
<evidence type="ECO:0000256" key="4">
    <source>
        <dbReference type="PIRNR" id="PIRNR037913"/>
    </source>
</evidence>
<comment type="similarity">
    <text evidence="4">Belongs to the histone deacetylase family. HD Type 1 subfamily.</text>
</comment>
<dbReference type="PRINTS" id="PR01271">
    <property type="entry name" value="HISDACETLASE"/>
</dbReference>
<evidence type="ECO:0000256" key="3">
    <source>
        <dbReference type="ARBA" id="ARBA00022853"/>
    </source>
</evidence>
<dbReference type="EC" id="3.5.1.98" evidence="1 4"/>
<dbReference type="OrthoDB" id="1918432at2759"/>
<evidence type="ECO:0000256" key="6">
    <source>
        <dbReference type="PIRSR" id="PIRSR037913-2"/>
    </source>
</evidence>
<accession>K2PCK6</accession>
<feature type="binding site" evidence="6">
    <location>
        <position position="151"/>
    </location>
    <ligand>
        <name>substrate</name>
    </ligand>
</feature>
<dbReference type="GO" id="GO:0040029">
    <property type="term" value="P:epigenetic regulation of gene expression"/>
    <property type="evidence" value="ECO:0007669"/>
    <property type="project" value="TreeGrafter"/>
</dbReference>
<evidence type="ECO:0000259" key="8">
    <source>
        <dbReference type="Pfam" id="PF00850"/>
    </source>
</evidence>
<dbReference type="InterPro" id="IPR023801">
    <property type="entry name" value="His_deacetylse_dom"/>
</dbReference>
<evidence type="ECO:0000256" key="2">
    <source>
        <dbReference type="ARBA" id="ARBA00022801"/>
    </source>
</evidence>
<reference evidence="9 10" key="1">
    <citation type="journal article" date="2012" name="BMC Genomics">
        <title>Comparative genomic analysis of human infective Trypanosoma cruzi lineages with the bat-restricted subspecies T. cruzi marinkellei.</title>
        <authorList>
            <person name="Franzen O."/>
            <person name="Talavera-Lopez C."/>
            <person name="Ochaya S."/>
            <person name="Butler C.E."/>
            <person name="Messenger L.A."/>
            <person name="Lewis M.D."/>
            <person name="Llewellyn M.S."/>
            <person name="Marinkelle C.J."/>
            <person name="Tyler K.M."/>
            <person name="Miles M.A."/>
            <person name="Andersson B."/>
        </authorList>
    </citation>
    <scope>NUCLEOTIDE SEQUENCE [LARGE SCALE GENOMIC DNA]</scope>
    <source>
        <strain evidence="9 10">B7</strain>
    </source>
</reference>
<dbReference type="PRINTS" id="PR01270">
    <property type="entry name" value="HDASUPER"/>
</dbReference>
<dbReference type="SUPFAM" id="SSF52768">
    <property type="entry name" value="Arginase/deacetylase"/>
    <property type="match status" value="1"/>
</dbReference>
<keyword evidence="3 4" id="KW-0156">Chromatin regulator</keyword>
<dbReference type="Pfam" id="PF00850">
    <property type="entry name" value="Hist_deacetyl"/>
    <property type="match status" value="1"/>
</dbReference>
<keyword evidence="4" id="KW-0539">Nucleus</keyword>
<dbReference type="GO" id="GO:0141221">
    <property type="term" value="F:histone deacetylase activity, hydrolytic mechanism"/>
    <property type="evidence" value="ECO:0007669"/>
    <property type="project" value="UniProtKB-EC"/>
</dbReference>
<dbReference type="PIRSF" id="PIRSF037913">
    <property type="entry name" value="His_deacetylse_1"/>
    <property type="match status" value="1"/>
</dbReference>
<keyword evidence="4" id="KW-0804">Transcription</keyword>
<comment type="catalytic activity">
    <reaction evidence="4">
        <text>N(6)-acetyl-L-lysyl-[histone] + H2O = L-lysyl-[histone] + acetate</text>
        <dbReference type="Rhea" id="RHEA:58196"/>
        <dbReference type="Rhea" id="RHEA-COMP:9845"/>
        <dbReference type="Rhea" id="RHEA-COMP:11338"/>
        <dbReference type="ChEBI" id="CHEBI:15377"/>
        <dbReference type="ChEBI" id="CHEBI:29969"/>
        <dbReference type="ChEBI" id="CHEBI:30089"/>
        <dbReference type="ChEBI" id="CHEBI:61930"/>
        <dbReference type="EC" id="3.5.1.98"/>
    </reaction>
</comment>
<evidence type="ECO:0000256" key="5">
    <source>
        <dbReference type="PIRSR" id="PIRSR037913-1"/>
    </source>
</evidence>
<evidence type="ECO:0000256" key="7">
    <source>
        <dbReference type="PIRSR" id="PIRSR037913-3"/>
    </source>
</evidence>
<keyword evidence="4" id="KW-0805">Transcription regulation</keyword>
<dbReference type="PANTHER" id="PTHR10625">
    <property type="entry name" value="HISTONE DEACETYLASE HDAC1-RELATED"/>
    <property type="match status" value="1"/>
</dbReference>
<dbReference type="InterPro" id="IPR003084">
    <property type="entry name" value="HDAC_I/II"/>
</dbReference>
<dbReference type="GO" id="GO:0000118">
    <property type="term" value="C:histone deacetylase complex"/>
    <property type="evidence" value="ECO:0007669"/>
    <property type="project" value="UniProtKB-ARBA"/>
</dbReference>
<keyword evidence="7" id="KW-0479">Metal-binding</keyword>
<dbReference type="InterPro" id="IPR023696">
    <property type="entry name" value="Ureohydrolase_dom_sf"/>
</dbReference>
<feature type="active site" description="Proton acceptor" evidence="5">
    <location>
        <position position="143"/>
    </location>
</feature>
<organism evidence="9 10">
    <name type="scientific">Trypanosoma cruzi marinkellei</name>
    <dbReference type="NCBI Taxonomy" id="85056"/>
    <lineage>
        <taxon>Eukaryota</taxon>
        <taxon>Discoba</taxon>
        <taxon>Euglenozoa</taxon>
        <taxon>Kinetoplastea</taxon>
        <taxon>Metakinetoplastina</taxon>
        <taxon>Trypanosomatida</taxon>
        <taxon>Trypanosomatidae</taxon>
        <taxon>Trypanosoma</taxon>
        <taxon>Schizotrypanum</taxon>
    </lineage>
</organism>
<dbReference type="InterPro" id="IPR000286">
    <property type="entry name" value="HDACs"/>
</dbReference>